<keyword evidence="3" id="KW-0862">Zinc</keyword>
<dbReference type="Pfam" id="PF13639">
    <property type="entry name" value="zf-RING_2"/>
    <property type="match status" value="1"/>
</dbReference>
<dbReference type="AlphaFoldDB" id="E5A7J3"/>
<evidence type="ECO:0000313" key="6">
    <source>
        <dbReference type="EMBL" id="CBX99588.1"/>
    </source>
</evidence>
<dbReference type="GO" id="GO:0008270">
    <property type="term" value="F:zinc ion binding"/>
    <property type="evidence" value="ECO:0007669"/>
    <property type="project" value="UniProtKB-KW"/>
</dbReference>
<dbReference type="STRING" id="985895.E5A7J3"/>
<dbReference type="EMBL" id="FP929136">
    <property type="protein sequence ID" value="CBX99588.1"/>
    <property type="molecule type" value="Genomic_DNA"/>
</dbReference>
<evidence type="ECO:0000256" key="1">
    <source>
        <dbReference type="ARBA" id="ARBA00022723"/>
    </source>
</evidence>
<proteinExistence type="predicted"/>
<dbReference type="HOGENOM" id="CLU_1082093_0_0_1"/>
<name>E5A7J3_LEPMJ</name>
<keyword evidence="2 4" id="KW-0863">Zinc-finger</keyword>
<dbReference type="VEuPathDB" id="FungiDB:LEMA_P088270.1"/>
<dbReference type="InterPro" id="IPR013083">
    <property type="entry name" value="Znf_RING/FYVE/PHD"/>
</dbReference>
<evidence type="ECO:0000256" key="3">
    <source>
        <dbReference type="ARBA" id="ARBA00022833"/>
    </source>
</evidence>
<gene>
    <name evidence="6" type="ORF">LEMA_P088270.1</name>
</gene>
<dbReference type="InterPro" id="IPR001841">
    <property type="entry name" value="Znf_RING"/>
</dbReference>
<evidence type="ECO:0000256" key="2">
    <source>
        <dbReference type="ARBA" id="ARBA00022771"/>
    </source>
</evidence>
<keyword evidence="1" id="KW-0479">Metal-binding</keyword>
<reference evidence="7" key="1">
    <citation type="journal article" date="2011" name="Nat. Commun.">
        <title>Effector diversification within compartments of the Leptosphaeria maculans genome affected by Repeat-Induced Point mutations.</title>
        <authorList>
            <person name="Rouxel T."/>
            <person name="Grandaubert J."/>
            <person name="Hane J.K."/>
            <person name="Hoede C."/>
            <person name="van de Wouw A.P."/>
            <person name="Couloux A."/>
            <person name="Dominguez V."/>
            <person name="Anthouard V."/>
            <person name="Bally P."/>
            <person name="Bourras S."/>
            <person name="Cozijnsen A.J."/>
            <person name="Ciuffetti L.M."/>
            <person name="Degrave A."/>
            <person name="Dilmaghani A."/>
            <person name="Duret L."/>
            <person name="Fudal I."/>
            <person name="Goodwin S.B."/>
            <person name="Gout L."/>
            <person name="Glaser N."/>
            <person name="Linglin J."/>
            <person name="Kema G.H.J."/>
            <person name="Lapalu N."/>
            <person name="Lawrence C.B."/>
            <person name="May K."/>
            <person name="Meyer M."/>
            <person name="Ollivier B."/>
            <person name="Poulain J."/>
            <person name="Schoch C.L."/>
            <person name="Simon A."/>
            <person name="Spatafora J.W."/>
            <person name="Stachowiak A."/>
            <person name="Turgeon B.G."/>
            <person name="Tyler B.M."/>
            <person name="Vincent D."/>
            <person name="Weissenbach J."/>
            <person name="Amselem J."/>
            <person name="Quesneville H."/>
            <person name="Oliver R.P."/>
            <person name="Wincker P."/>
            <person name="Balesdent M.-H."/>
            <person name="Howlett B.J."/>
        </authorList>
    </citation>
    <scope>NUCLEOTIDE SEQUENCE [LARGE SCALE GENOMIC DNA]</scope>
    <source>
        <strain evidence="7">JN3 / isolate v23.1.3 / race Av1-4-5-6-7-8</strain>
    </source>
</reference>
<organism evidence="6 7">
    <name type="scientific">Leptosphaeria maculans (strain JN3 / isolate v23.1.3 / race Av1-4-5-6-7-8)</name>
    <name type="common">Blackleg fungus</name>
    <name type="synonym">Phoma lingam</name>
    <dbReference type="NCBI Taxonomy" id="985895"/>
    <lineage>
        <taxon>Eukaryota</taxon>
        <taxon>Fungi</taxon>
        <taxon>Dikarya</taxon>
        <taxon>Ascomycota</taxon>
        <taxon>Pezizomycotina</taxon>
        <taxon>Dothideomycetes</taxon>
        <taxon>Pleosporomycetidae</taxon>
        <taxon>Pleosporales</taxon>
        <taxon>Pleosporineae</taxon>
        <taxon>Leptosphaeriaceae</taxon>
        <taxon>Plenodomus</taxon>
        <taxon>Plenodomus lingam/Leptosphaeria maculans species complex</taxon>
    </lineage>
</organism>
<accession>E5A7J3</accession>
<evidence type="ECO:0000313" key="7">
    <source>
        <dbReference type="Proteomes" id="UP000002668"/>
    </source>
</evidence>
<evidence type="ECO:0000259" key="5">
    <source>
        <dbReference type="PROSITE" id="PS50089"/>
    </source>
</evidence>
<protein>
    <recommendedName>
        <fullName evidence="5">RING-type domain-containing protein</fullName>
    </recommendedName>
</protein>
<dbReference type="Gene3D" id="3.30.40.10">
    <property type="entry name" value="Zinc/RING finger domain, C3HC4 (zinc finger)"/>
    <property type="match status" value="1"/>
</dbReference>
<sequence>MREPFDSTPLSDAEEFETSLETVECAICCDLFNHEHRPIMVQTCGHVFGAQCLVQWVDSGNANQHQCPICRGSLSGRNAIIAEDGSLFNLNLPDVPMEEVNNSIGPVFAAPPNNNTPVVPASTIDLPPRQAEQNPIPAHSRHTQPLTQRLRSALSNPIASIRQNYQDIRTAVHNRPDHSASIISLLMPHRRAHSRTAARARHHNANRVRAGADQRLDNSGVHGPGLPWGVYLAARPVLVRAPAYDEGWRNARAFRGL</sequence>
<dbReference type="SUPFAM" id="SSF57850">
    <property type="entry name" value="RING/U-box"/>
    <property type="match status" value="1"/>
</dbReference>
<dbReference type="RefSeq" id="XP_003843067.1">
    <property type="nucleotide sequence ID" value="XM_003843019.1"/>
</dbReference>
<evidence type="ECO:0000256" key="4">
    <source>
        <dbReference type="PROSITE-ProRule" id="PRU00175"/>
    </source>
</evidence>
<dbReference type="OrthoDB" id="3800265at2759"/>
<feature type="domain" description="RING-type" evidence="5">
    <location>
        <begin position="25"/>
        <end position="71"/>
    </location>
</feature>
<dbReference type="CDD" id="cd16448">
    <property type="entry name" value="RING-H2"/>
    <property type="match status" value="1"/>
</dbReference>
<dbReference type="SMART" id="SM00184">
    <property type="entry name" value="RING"/>
    <property type="match status" value="1"/>
</dbReference>
<keyword evidence="7" id="KW-1185">Reference proteome</keyword>
<dbReference type="GeneID" id="13289061"/>
<dbReference type="InParanoid" id="E5A7J3"/>
<dbReference type="Proteomes" id="UP000002668">
    <property type="component" value="Genome"/>
</dbReference>
<dbReference type="PANTHER" id="PTHR45969">
    <property type="entry name" value="RING ZINC FINGER PROTEIN-RELATED"/>
    <property type="match status" value="1"/>
</dbReference>
<dbReference type="PROSITE" id="PS50089">
    <property type="entry name" value="ZF_RING_2"/>
    <property type="match status" value="1"/>
</dbReference>